<dbReference type="OrthoDB" id="17296at2157"/>
<dbReference type="Proteomes" id="UP000186914">
    <property type="component" value="Unassembled WGS sequence"/>
</dbReference>
<protein>
    <submittedName>
        <fullName evidence="1">Endonuclease-3</fullName>
    </submittedName>
</protein>
<dbReference type="GO" id="GO:0004519">
    <property type="term" value="F:endonuclease activity"/>
    <property type="evidence" value="ECO:0007669"/>
    <property type="project" value="UniProtKB-KW"/>
</dbReference>
<gene>
    <name evidence="1" type="ORF">SAMN05421858_1250</name>
</gene>
<proteinExistence type="predicted"/>
<keyword evidence="1" id="KW-0540">Nuclease</keyword>
<dbReference type="RefSeq" id="WP_076428915.1">
    <property type="nucleotide sequence ID" value="NZ_FTNO01000001.1"/>
</dbReference>
<accession>A0A1N6XRY1</accession>
<keyword evidence="1" id="KW-0255">Endonuclease</keyword>
<dbReference type="PANTHER" id="PTHR37460">
    <property type="entry name" value="ENDONUCLEASE III"/>
    <property type="match status" value="1"/>
</dbReference>
<organism evidence="1 2">
    <name type="scientific">Haladaptatus litoreus</name>
    <dbReference type="NCBI Taxonomy" id="553468"/>
    <lineage>
        <taxon>Archaea</taxon>
        <taxon>Methanobacteriati</taxon>
        <taxon>Methanobacteriota</taxon>
        <taxon>Stenosarchaea group</taxon>
        <taxon>Halobacteria</taxon>
        <taxon>Halobacteriales</taxon>
        <taxon>Haladaptataceae</taxon>
        <taxon>Haladaptatus</taxon>
    </lineage>
</organism>
<dbReference type="Pfam" id="PF01986">
    <property type="entry name" value="DUF123"/>
    <property type="match status" value="1"/>
</dbReference>
<dbReference type="EMBL" id="FTNO01000001">
    <property type="protein sequence ID" value="SIR05088.1"/>
    <property type="molecule type" value="Genomic_DNA"/>
</dbReference>
<evidence type="ECO:0000313" key="2">
    <source>
        <dbReference type="Proteomes" id="UP000186914"/>
    </source>
</evidence>
<reference evidence="2" key="1">
    <citation type="submission" date="2017-01" db="EMBL/GenBank/DDBJ databases">
        <authorList>
            <person name="Varghese N."/>
            <person name="Submissions S."/>
        </authorList>
    </citation>
    <scope>NUCLEOTIDE SEQUENCE [LARGE SCALE GENOMIC DNA]</scope>
    <source>
        <strain evidence="2">CGMCC 1.7737</strain>
    </source>
</reference>
<name>A0A1N6XRY1_9EURY</name>
<dbReference type="PANTHER" id="PTHR37460:SF1">
    <property type="entry name" value="ENDONUCLEASE III"/>
    <property type="match status" value="1"/>
</dbReference>
<sequence>MKGTYTLLVELADSTEIEFGAKSTKNLDSGWYAYTGSAFGQGGFSRVARHARVASGENDARHWHIDYLLGSSESRLVDDVRTAEEDVECEVARKLDVVISPISGIGASDCDCGTHLHFAPEKTALESTVRRAHELAGK</sequence>
<dbReference type="CDD" id="cd10441">
    <property type="entry name" value="GIY-YIG_COG1833"/>
    <property type="match status" value="1"/>
</dbReference>
<keyword evidence="1" id="KW-0378">Hydrolase</keyword>
<dbReference type="InterPro" id="IPR002837">
    <property type="entry name" value="DUF123"/>
</dbReference>
<dbReference type="AlphaFoldDB" id="A0A1N6XRY1"/>
<keyword evidence="2" id="KW-1185">Reference proteome</keyword>
<evidence type="ECO:0000313" key="1">
    <source>
        <dbReference type="EMBL" id="SIR05088.1"/>
    </source>
</evidence>